<dbReference type="Gene3D" id="3.40.50.150">
    <property type="entry name" value="Vaccinia Virus protein VP39"/>
    <property type="match status" value="1"/>
</dbReference>
<organism evidence="3">
    <name type="scientific">Medioppia subpectinata</name>
    <dbReference type="NCBI Taxonomy" id="1979941"/>
    <lineage>
        <taxon>Eukaryota</taxon>
        <taxon>Metazoa</taxon>
        <taxon>Ecdysozoa</taxon>
        <taxon>Arthropoda</taxon>
        <taxon>Chelicerata</taxon>
        <taxon>Arachnida</taxon>
        <taxon>Acari</taxon>
        <taxon>Acariformes</taxon>
        <taxon>Sarcoptiformes</taxon>
        <taxon>Oribatida</taxon>
        <taxon>Brachypylina</taxon>
        <taxon>Oppioidea</taxon>
        <taxon>Oppiidae</taxon>
        <taxon>Medioppia</taxon>
    </lineage>
</organism>
<name>A0A7R9KJX4_9ACAR</name>
<sequence>MQYMANSIISSKRSKGSKTSKSRGLWDGHNGSRLWLSFGYISDAVQKTCAALYDNHFFDVDTYECVLRPYEVKTQSMPLYPFSSKTNYSEQNAVISESIDEKSDESVAKKVKTESILNDKSDSVMEKISTDHVLTYLPNQGTGHTGFLTVAVKYD</sequence>
<feature type="domain" description="tRNA (adenine(58)-N(1))-methyltransferase catalytic subunit TRM61 C-terminal" evidence="2">
    <location>
        <begin position="36"/>
        <end position="152"/>
    </location>
</feature>
<gene>
    <name evidence="3" type="ORF">OSB1V03_LOCUS3714</name>
</gene>
<evidence type="ECO:0000313" key="4">
    <source>
        <dbReference type="Proteomes" id="UP000759131"/>
    </source>
</evidence>
<reference evidence="3" key="1">
    <citation type="submission" date="2020-11" db="EMBL/GenBank/DDBJ databases">
        <authorList>
            <person name="Tran Van P."/>
        </authorList>
    </citation>
    <scope>NUCLEOTIDE SEQUENCE</scope>
</reference>
<dbReference type="EMBL" id="OC856129">
    <property type="protein sequence ID" value="CAD7623257.1"/>
    <property type="molecule type" value="Genomic_DNA"/>
</dbReference>
<dbReference type="InterPro" id="IPR029063">
    <property type="entry name" value="SAM-dependent_MTases_sf"/>
</dbReference>
<evidence type="ECO:0000256" key="1">
    <source>
        <dbReference type="SAM" id="MobiDB-lite"/>
    </source>
</evidence>
<dbReference type="EMBL" id="CAJPIZ010001554">
    <property type="protein sequence ID" value="CAG2103687.1"/>
    <property type="molecule type" value="Genomic_DNA"/>
</dbReference>
<accession>A0A7R9KJX4</accession>
<dbReference type="Pfam" id="PF08704">
    <property type="entry name" value="GCD14"/>
    <property type="match status" value="1"/>
</dbReference>
<feature type="region of interest" description="Disordered" evidence="1">
    <location>
        <begin position="1"/>
        <end position="24"/>
    </location>
</feature>
<feature type="compositionally biased region" description="Basic residues" evidence="1">
    <location>
        <begin position="12"/>
        <end position="21"/>
    </location>
</feature>
<proteinExistence type="predicted"/>
<evidence type="ECO:0000313" key="3">
    <source>
        <dbReference type="EMBL" id="CAD7623257.1"/>
    </source>
</evidence>
<evidence type="ECO:0000259" key="2">
    <source>
        <dbReference type="Pfam" id="PF08704"/>
    </source>
</evidence>
<dbReference type="AlphaFoldDB" id="A0A7R9KJX4"/>
<dbReference type="Proteomes" id="UP000759131">
    <property type="component" value="Unassembled WGS sequence"/>
</dbReference>
<keyword evidence="4" id="KW-1185">Reference proteome</keyword>
<protein>
    <recommendedName>
        <fullName evidence="2">tRNA (adenine(58)-N(1))-methyltransferase catalytic subunit TRM61 C-terminal domain-containing protein</fullName>
    </recommendedName>
</protein>
<dbReference type="InterPro" id="IPR049470">
    <property type="entry name" value="TRM61_C"/>
</dbReference>